<evidence type="ECO:0000256" key="11">
    <source>
        <dbReference type="ARBA" id="ARBA00023136"/>
    </source>
</evidence>
<evidence type="ECO:0000256" key="12">
    <source>
        <dbReference type="ARBA" id="ARBA00023180"/>
    </source>
</evidence>
<evidence type="ECO:0000313" key="26">
    <source>
        <dbReference type="EMBL" id="KAE9127216.1"/>
    </source>
</evidence>
<evidence type="ECO:0000256" key="6">
    <source>
        <dbReference type="ARBA" id="ARBA00022475"/>
    </source>
</evidence>
<keyword evidence="14" id="KW-0961">Cell wall biogenesis/degradation</keyword>
<evidence type="ECO:0000313" key="28">
    <source>
        <dbReference type="EMBL" id="KAE9224365.1"/>
    </source>
</evidence>
<dbReference type="EMBL" id="QXGD01000241">
    <property type="protein sequence ID" value="KAE9246327.1"/>
    <property type="molecule type" value="Genomic_DNA"/>
</dbReference>
<dbReference type="AlphaFoldDB" id="A0A6A4A2A1"/>
<comment type="similarity">
    <text evidence="4 19">Belongs to the glycosyl hydrolase 17 family.</text>
</comment>
<dbReference type="InterPro" id="IPR000490">
    <property type="entry name" value="Glyco_hydro_17"/>
</dbReference>
<dbReference type="GO" id="GO:0000272">
    <property type="term" value="P:polysaccharide catabolic process"/>
    <property type="evidence" value="ECO:0007669"/>
    <property type="project" value="UniProtKB-KW"/>
</dbReference>
<dbReference type="Proteomes" id="UP000441208">
    <property type="component" value="Unassembled WGS sequence"/>
</dbReference>
<keyword evidence="11" id="KW-0472">Membrane</keyword>
<dbReference type="InterPro" id="IPR050732">
    <property type="entry name" value="Beta-glucan_modifiers"/>
</dbReference>
<comment type="catalytic activity">
    <reaction evidence="1">
        <text>Hydrolysis of (1-&gt;3)-beta-D-glucosidic linkages in (1-&gt;3)-beta-D-glucans.</text>
        <dbReference type="EC" id="3.2.1.39"/>
    </reaction>
</comment>
<feature type="region of interest" description="Disordered" evidence="21">
    <location>
        <begin position="309"/>
        <end position="373"/>
    </location>
</feature>
<evidence type="ECO:0000313" key="23">
    <source>
        <dbReference type="EMBL" id="KAE8943730.1"/>
    </source>
</evidence>
<evidence type="ECO:0000313" key="29">
    <source>
        <dbReference type="EMBL" id="KAE9246214.1"/>
    </source>
</evidence>
<dbReference type="SUPFAM" id="SSF51445">
    <property type="entry name" value="(Trans)glycosidases"/>
    <property type="match status" value="1"/>
</dbReference>
<evidence type="ECO:0000256" key="1">
    <source>
        <dbReference type="ARBA" id="ARBA00000382"/>
    </source>
</evidence>
<evidence type="ECO:0000313" key="38">
    <source>
        <dbReference type="Proteomes" id="UP000460718"/>
    </source>
</evidence>
<evidence type="ECO:0000256" key="10">
    <source>
        <dbReference type="ARBA" id="ARBA00022801"/>
    </source>
</evidence>
<dbReference type="PROSITE" id="PS00587">
    <property type="entry name" value="GLYCOSYL_HYDROL_F17"/>
    <property type="match status" value="1"/>
</dbReference>
<dbReference type="Gene3D" id="3.20.20.80">
    <property type="entry name" value="Glycosidases"/>
    <property type="match status" value="1"/>
</dbReference>
<dbReference type="GO" id="GO:0042973">
    <property type="term" value="F:glucan endo-1,3-beta-D-glucosidase activity"/>
    <property type="evidence" value="ECO:0007669"/>
    <property type="project" value="UniProtKB-EC"/>
</dbReference>
<evidence type="ECO:0000256" key="4">
    <source>
        <dbReference type="ARBA" id="ARBA00008773"/>
    </source>
</evidence>
<evidence type="ECO:0000256" key="5">
    <source>
        <dbReference type="ARBA" id="ARBA00012780"/>
    </source>
</evidence>
<evidence type="ECO:0000256" key="19">
    <source>
        <dbReference type="RuleBase" id="RU004335"/>
    </source>
</evidence>
<organism evidence="30 35">
    <name type="scientific">Phytophthora fragariae</name>
    <dbReference type="NCBI Taxonomy" id="53985"/>
    <lineage>
        <taxon>Eukaryota</taxon>
        <taxon>Sar</taxon>
        <taxon>Stramenopiles</taxon>
        <taxon>Oomycota</taxon>
        <taxon>Peronosporomycetes</taxon>
        <taxon>Peronosporales</taxon>
        <taxon>Peronosporaceae</taxon>
        <taxon>Phytophthora</taxon>
    </lineage>
</organism>
<dbReference type="EMBL" id="QXGA01000193">
    <property type="protein sequence ID" value="KAE9150384.1"/>
    <property type="molecule type" value="Genomic_DNA"/>
</dbReference>
<dbReference type="Proteomes" id="UP000476176">
    <property type="component" value="Unassembled WGS sequence"/>
</dbReference>
<keyword evidence="20" id="KW-0326">Glycosidase</keyword>
<dbReference type="GO" id="GO:0071555">
    <property type="term" value="P:cell wall organization"/>
    <property type="evidence" value="ECO:0007669"/>
    <property type="project" value="UniProtKB-KW"/>
</dbReference>
<evidence type="ECO:0000256" key="3">
    <source>
        <dbReference type="ARBA" id="ARBA00004236"/>
    </source>
</evidence>
<dbReference type="Proteomes" id="UP000433483">
    <property type="component" value="Unassembled WGS sequence"/>
</dbReference>
<evidence type="ECO:0000313" key="27">
    <source>
        <dbReference type="EMBL" id="KAE9150384.1"/>
    </source>
</evidence>
<dbReference type="EMBL" id="QXGB01000213">
    <property type="protein sequence ID" value="KAE9224365.1"/>
    <property type="molecule type" value="Genomic_DNA"/>
</dbReference>
<dbReference type="EMBL" id="QXGF01000237">
    <property type="protein sequence ID" value="KAE8943730.1"/>
    <property type="molecule type" value="Genomic_DNA"/>
</dbReference>
<dbReference type="EC" id="3.2.1.39" evidence="5"/>
<evidence type="ECO:0000313" key="34">
    <source>
        <dbReference type="Proteomes" id="UP000437068"/>
    </source>
</evidence>
<comment type="caution">
    <text evidence="30">The sequence shown here is derived from an EMBL/GenBank/DDBJ whole genome shotgun (WGS) entry which is preliminary data.</text>
</comment>
<evidence type="ECO:0000256" key="16">
    <source>
        <dbReference type="ARBA" id="ARBA00037649"/>
    </source>
</evidence>
<feature type="signal peptide" evidence="22">
    <location>
        <begin position="1"/>
        <end position="21"/>
    </location>
</feature>
<gene>
    <name evidence="31" type="ORF">PF001_g5184</name>
    <name evidence="30" type="ORF">PF002_g6810</name>
    <name evidence="29" type="ORF">PF004_g4923</name>
    <name evidence="28" type="ORF">PF005_g5951</name>
    <name evidence="27" type="ORF">PF006_g5254</name>
    <name evidence="25" type="ORF">PF007_g6051</name>
    <name evidence="23" type="ORF">PF009_g6573</name>
    <name evidence="26" type="ORF">PF010_g5010</name>
    <name evidence="24" type="ORF">PF011_g2312</name>
</gene>
<dbReference type="OrthoDB" id="77201at2759"/>
<keyword evidence="15" id="KW-0624">Polysaccharide degradation</keyword>
<evidence type="ECO:0000256" key="18">
    <source>
        <dbReference type="ARBA" id="ARBA00043078"/>
    </source>
</evidence>
<keyword evidence="6" id="KW-1003">Cell membrane</keyword>
<dbReference type="EMBL" id="QXFX01000179">
    <property type="protein sequence ID" value="KAE9127216.1"/>
    <property type="molecule type" value="Genomic_DNA"/>
</dbReference>
<evidence type="ECO:0000256" key="9">
    <source>
        <dbReference type="ARBA" id="ARBA00022729"/>
    </source>
</evidence>
<keyword evidence="33" id="KW-1185">Reference proteome</keyword>
<dbReference type="PANTHER" id="PTHR16631:SF17">
    <property type="entry name" value="GLUCAN ENDO-1,3-BETA-GLUCOSIDASE BTGC"/>
    <property type="match status" value="1"/>
</dbReference>
<evidence type="ECO:0000313" key="37">
    <source>
        <dbReference type="Proteomes" id="UP000441208"/>
    </source>
</evidence>
<accession>A0A6A4A2A1</accession>
<evidence type="ECO:0000313" key="30">
    <source>
        <dbReference type="EMBL" id="KAE9246327.1"/>
    </source>
</evidence>
<dbReference type="Proteomes" id="UP000440367">
    <property type="component" value="Unassembled WGS sequence"/>
</dbReference>
<evidence type="ECO:0000313" key="31">
    <source>
        <dbReference type="EMBL" id="KAE9320914.1"/>
    </source>
</evidence>
<dbReference type="InterPro" id="IPR017853">
    <property type="entry name" value="GH"/>
</dbReference>
<evidence type="ECO:0000256" key="15">
    <source>
        <dbReference type="ARBA" id="ARBA00023326"/>
    </source>
</evidence>
<evidence type="ECO:0000313" key="25">
    <source>
        <dbReference type="EMBL" id="KAE9126274.1"/>
    </source>
</evidence>
<evidence type="ECO:0000256" key="13">
    <source>
        <dbReference type="ARBA" id="ARBA00023277"/>
    </source>
</evidence>
<evidence type="ECO:0000313" key="40">
    <source>
        <dbReference type="Proteomes" id="UP000488956"/>
    </source>
</evidence>
<evidence type="ECO:0000313" key="33">
    <source>
        <dbReference type="Proteomes" id="UP000433483"/>
    </source>
</evidence>
<protein>
    <recommendedName>
        <fullName evidence="5">glucan endo-1,3-beta-D-glucosidase</fullName>
        <ecNumber evidence="5">3.2.1.39</ecNumber>
    </recommendedName>
    <alternativeName>
        <fullName evidence="18">Endo-1,3-beta-glucanase btgC</fullName>
    </alternativeName>
    <alternativeName>
        <fullName evidence="17">Laminarinase btgC</fullName>
    </alternativeName>
</protein>
<evidence type="ECO:0000256" key="17">
    <source>
        <dbReference type="ARBA" id="ARBA00042373"/>
    </source>
</evidence>
<keyword evidence="12" id="KW-0325">Glycoprotein</keyword>
<evidence type="ECO:0000313" key="24">
    <source>
        <dbReference type="EMBL" id="KAE9026871.1"/>
    </source>
</evidence>
<evidence type="ECO:0000256" key="7">
    <source>
        <dbReference type="ARBA" id="ARBA00022512"/>
    </source>
</evidence>
<evidence type="ECO:0000313" key="35">
    <source>
        <dbReference type="Proteomes" id="UP000440367"/>
    </source>
</evidence>
<evidence type="ECO:0000256" key="21">
    <source>
        <dbReference type="SAM" id="MobiDB-lite"/>
    </source>
</evidence>
<sequence>MVHVLSLSAAAVAMLASSTAALDQKLYGINYDLRQGPDWDPSRCKSADTIASDLKVLSTITSNVRTYSLSDCDVSGVLTAAKKLSLTVWLGVWVSDDSKVYDAEVKAFKELITAGLIDSNVVGINVGSEAVYREDITAEQAIKYVNDFKKVMSDNDISVPVSITDIIDTFVQYPDMLKAGDIVTINQFPFWEKIAADKAAAQFNKRIQPLLKMAGDMEVIISETGWPTGGSATNGSVASEENGATYLNDFYELAQAEKWKYYYFGGFDTPYKEKQADDATTVESHFGIFDETGTMKSAYANLKFTKTGDFSTSSGSSTTTSGSSSDAVGTVSPGSGTSTTTSSGTTGTTGTTGTSDATTASGADTTSSAKTADSGSSQLMAASLAACLGVVSTMLWSL</sequence>
<evidence type="ECO:0000256" key="8">
    <source>
        <dbReference type="ARBA" id="ARBA00022525"/>
    </source>
</evidence>
<dbReference type="PANTHER" id="PTHR16631">
    <property type="entry name" value="GLUCAN 1,3-BETA-GLUCOSIDASE"/>
    <property type="match status" value="1"/>
</dbReference>
<evidence type="ECO:0000313" key="36">
    <source>
        <dbReference type="Proteomes" id="UP000440732"/>
    </source>
</evidence>
<dbReference type="Proteomes" id="UP000429523">
    <property type="component" value="Unassembled WGS sequence"/>
</dbReference>
<evidence type="ECO:0000256" key="20">
    <source>
        <dbReference type="RuleBase" id="RU004336"/>
    </source>
</evidence>
<dbReference type="EMBL" id="QXFW01000069">
    <property type="protein sequence ID" value="KAE9026871.1"/>
    <property type="molecule type" value="Genomic_DNA"/>
</dbReference>
<dbReference type="GO" id="GO:0005886">
    <property type="term" value="C:plasma membrane"/>
    <property type="evidence" value="ECO:0007669"/>
    <property type="project" value="UniProtKB-SubCell"/>
</dbReference>
<keyword evidence="8" id="KW-0964">Secreted</keyword>
<dbReference type="Proteomes" id="UP000488956">
    <property type="component" value="Unassembled WGS sequence"/>
</dbReference>
<dbReference type="Proteomes" id="UP000440732">
    <property type="component" value="Unassembled WGS sequence"/>
</dbReference>
<keyword evidence="10 20" id="KW-0378">Hydrolase</keyword>
<keyword evidence="9 22" id="KW-0732">Signal</keyword>
<dbReference type="EMBL" id="QXFZ01000219">
    <property type="protein sequence ID" value="KAE9126274.1"/>
    <property type="molecule type" value="Genomic_DNA"/>
</dbReference>
<dbReference type="Proteomes" id="UP000437068">
    <property type="component" value="Unassembled WGS sequence"/>
</dbReference>
<evidence type="ECO:0000256" key="14">
    <source>
        <dbReference type="ARBA" id="ARBA00023316"/>
    </source>
</evidence>
<dbReference type="Pfam" id="PF00332">
    <property type="entry name" value="Glyco_hydro_17"/>
    <property type="match status" value="2"/>
</dbReference>
<keyword evidence="7" id="KW-0134">Cell wall</keyword>
<evidence type="ECO:0000313" key="32">
    <source>
        <dbReference type="Proteomes" id="UP000429523"/>
    </source>
</evidence>
<dbReference type="EMBL" id="QXGE01000188">
    <property type="protein sequence ID" value="KAE9320914.1"/>
    <property type="molecule type" value="Genomic_DNA"/>
</dbReference>
<feature type="chain" id="PRO_5036166925" description="glucan endo-1,3-beta-D-glucosidase" evidence="22">
    <location>
        <begin position="22"/>
        <end position="398"/>
    </location>
</feature>
<keyword evidence="13" id="KW-0119">Carbohydrate metabolism</keyword>
<evidence type="ECO:0000256" key="2">
    <source>
        <dbReference type="ARBA" id="ARBA00004191"/>
    </source>
</evidence>
<dbReference type="EMBL" id="QXGC01000175">
    <property type="protein sequence ID" value="KAE9246214.1"/>
    <property type="molecule type" value="Genomic_DNA"/>
</dbReference>
<reference evidence="32 33" key="1">
    <citation type="submission" date="2018-08" db="EMBL/GenBank/DDBJ databases">
        <title>Genomic investigation of the strawberry pathogen Phytophthora fragariae indicates pathogenicity is determined by transcriptional variation in three key races.</title>
        <authorList>
            <person name="Adams T.M."/>
            <person name="Armitage A.D."/>
            <person name="Sobczyk M.K."/>
            <person name="Bates H.J."/>
            <person name="Dunwell J.M."/>
            <person name="Nellist C.F."/>
            <person name="Harrison R.J."/>
        </authorList>
    </citation>
    <scope>NUCLEOTIDE SEQUENCE [LARGE SCALE GENOMIC DNA]</scope>
    <source>
        <strain evidence="31 34">A4</strain>
        <strain evidence="30 35">BC-1</strain>
        <strain evidence="29 39">BC-23</strain>
        <strain evidence="28 33">NOV-27</strain>
        <strain evidence="27 36">NOV-5</strain>
        <strain evidence="25 37">NOV-71</strain>
        <strain evidence="23 32">NOV-9</strain>
        <strain evidence="26 40">ONT-3</strain>
        <strain evidence="24 38">SCRP245</strain>
    </source>
</reference>
<proteinExistence type="inferred from homology"/>
<dbReference type="Proteomes" id="UP000460718">
    <property type="component" value="Unassembled WGS sequence"/>
</dbReference>
<evidence type="ECO:0000256" key="22">
    <source>
        <dbReference type="SAM" id="SignalP"/>
    </source>
</evidence>
<comment type="subcellular location">
    <subcellularLocation>
        <location evidence="3">Cell membrane</location>
    </subcellularLocation>
    <subcellularLocation>
        <location evidence="2">Secreted</location>
        <location evidence="2">Cell wall</location>
    </subcellularLocation>
</comment>
<name>A0A6A4A2A1_9STRA</name>
<comment type="function">
    <text evidence="16">Glucanases play a role in cell expansion during growth, in cell-cell fusion during mating, and in spore release during sporulation. This enzyme may be involved in beta-glucan degradation. Active on laminarin and lichenan.</text>
</comment>
<evidence type="ECO:0000313" key="39">
    <source>
        <dbReference type="Proteomes" id="UP000476176"/>
    </source>
</evidence>